<feature type="domain" description="CUB" evidence="6">
    <location>
        <begin position="396"/>
        <end position="519"/>
    </location>
</feature>
<keyword evidence="1" id="KW-0677">Repeat</keyword>
<dbReference type="OrthoDB" id="6116165at2759"/>
<name>A0A3M6U8F1_POCDA</name>
<dbReference type="CDD" id="cd00041">
    <property type="entry name" value="CUB"/>
    <property type="match status" value="11"/>
</dbReference>
<evidence type="ECO:0000259" key="6">
    <source>
        <dbReference type="PROSITE" id="PS01180"/>
    </source>
</evidence>
<evidence type="ECO:0000256" key="3">
    <source>
        <dbReference type="PROSITE-ProRule" id="PRU00059"/>
    </source>
</evidence>
<organism evidence="7 8">
    <name type="scientific">Pocillopora damicornis</name>
    <name type="common">Cauliflower coral</name>
    <name type="synonym">Millepora damicornis</name>
    <dbReference type="NCBI Taxonomy" id="46731"/>
    <lineage>
        <taxon>Eukaryota</taxon>
        <taxon>Metazoa</taxon>
        <taxon>Cnidaria</taxon>
        <taxon>Anthozoa</taxon>
        <taxon>Hexacorallia</taxon>
        <taxon>Scleractinia</taxon>
        <taxon>Astrocoeniina</taxon>
        <taxon>Pocilloporidae</taxon>
        <taxon>Pocillopora</taxon>
    </lineage>
</organism>
<dbReference type="Gene3D" id="2.60.120.290">
    <property type="entry name" value="Spermadhesin, CUB domain"/>
    <property type="match status" value="11"/>
</dbReference>
<feature type="domain" description="CUB" evidence="6">
    <location>
        <begin position="926"/>
        <end position="1041"/>
    </location>
</feature>
<dbReference type="Pfam" id="PF00431">
    <property type="entry name" value="CUB"/>
    <property type="match status" value="11"/>
</dbReference>
<evidence type="ECO:0000256" key="1">
    <source>
        <dbReference type="ARBA" id="ARBA00022737"/>
    </source>
</evidence>
<feature type="domain" description="CUB" evidence="6">
    <location>
        <begin position="1445"/>
        <end position="1557"/>
    </location>
</feature>
<dbReference type="InterPro" id="IPR000859">
    <property type="entry name" value="CUB_dom"/>
</dbReference>
<gene>
    <name evidence="7" type="ORF">pdam_00014419</name>
</gene>
<feature type="compositionally biased region" description="Polar residues" evidence="4">
    <location>
        <begin position="800"/>
        <end position="810"/>
    </location>
</feature>
<dbReference type="PANTHER" id="PTHR24251:SF37">
    <property type="entry name" value="CUB DOMAIN-CONTAINING PROTEIN"/>
    <property type="match status" value="1"/>
</dbReference>
<proteinExistence type="predicted"/>
<dbReference type="STRING" id="46731.A0A3M6U8F1"/>
<feature type="transmembrane region" description="Helical" evidence="5">
    <location>
        <begin position="1563"/>
        <end position="1586"/>
    </location>
</feature>
<evidence type="ECO:0000313" key="8">
    <source>
        <dbReference type="Proteomes" id="UP000275408"/>
    </source>
</evidence>
<evidence type="ECO:0000256" key="4">
    <source>
        <dbReference type="SAM" id="MobiDB-lite"/>
    </source>
</evidence>
<feature type="compositionally biased region" description="Polar residues" evidence="4">
    <location>
        <begin position="1633"/>
        <end position="1647"/>
    </location>
</feature>
<sequence length="1647" mass="184062">MNYTNNLECNWLIEVVSDLPSVGFILKVTFNSLHLVQGGYPVCEDKLEFYDGNTTSLSNLLGSYCGEVPPEVVYSTGQLLYVKFQSDGRYSDRGFSFNVSAVLEEEAAGICRRTDRRDKVLELGGSSGTFFTPDYPVLYPMGVQCTWVISVPAGRRVKLAFEDFNLGLKVDVICENRDSTDYVRIRDGRMEDSKELALFCGWHQPILGNIYDVYSTGNYMRVTFAALRLSQLSRLASKGFKAPPDAYSKELCYRGNVNNNNLKLTGSNGTLRSPEKNSAYPPDMSCDWLITVRDGKVVKLSFDMFELQPSFGQPCTKDYVEILDGKDRSSASKGRFCGKEKPEDIQSSERYMRVIFRSDASAAYYKGFKATFRETSRALVLIFLSMHGVFTQDSACDGWYGTGVTVSESVRTIITSPNFPLDYDNDKKCIWRVSTSDAGLIIKATFNEFDLQYNTGSGDCPFDSLTFSDGDSSGGDVIGKYCDTIYPEVIYSTENGMYIEFQSDSLHTYKGFEITVSAVKAEEGLGLCDPSKGQIKKPYGSSGTLYTPQFPIPYPDDTTCIWTITAPFGKRVKLMFEKFSLPQAPYFLEEPHADGEYCGYDESMGADLVEIRDGPWPDSRLLGIYCGYKMPFDVYSTGRYLWVKFRSISDGKTSRGIKAPFEAVDPRTLQSPLKYYPLNMNCDWLITVPDDSFVKLSFERFDLGLGGCNGEDLRDYVEVLDSKELDSESKGKFCDRTIPPIIRSSGRHMRVVFRSDGSGPFYTGFKAAFTAVEKKIACLLVQRLKRKKKPRNEAARGTVHMSTVARSDSATELAGVTEHSPPSTPRVPVAPSANSPRPRPVGYTPVPTAPNLPPSEGSNLVDLPPAYPTEEQIPQYPPSGESYPWQQTQASADRESLVLFSLMARNTFAQEIANSSTKVCFPGNTNNNNLRLNGLSGSFRSPEGQLLNSSCDWLITVPEGKIIKLVFTGLDLESDRHPWGCPRDFVEVYDGNSSFSVRRGRFCGSVTPMNIYSTGRYIVVRLRTDNETSWHLGFTATFTAEETYVCPYHAKVLYVSESSVRTLTSPNYPSPYDSNEDCKWILEAPNELIVKVTFQAFELAGDMYVYSSCRDKLIFYDGNDTTSSILGPAYCGATPPDLIYSTGRHLFVEFSTDRYTNRKGFKLSFSAVNKEESATICRSSSDKVIHLRGFNGTFFTPSYPAFYATNWTCIWLISVPAGKRVKLTFEHFSLKSDDAFQIRDGKSPRSPELRRFDVNYRYDVYSTGSYMWVKFHSGFGSWFYKPRGFKARFEALDPPGNPEEFCYPGNVYNNNLKLSGFYGTLQSPAERYYPHLSCTWLIVVPEGNIIELSFQTFRIPKGPSSKCTPDYVEALDGKDSSSDSKGRLCGYDIPERIRSTGRYMMVRFRSGEIMTITGGFSAAFRARDEPVEPVASSRSKEVCLLGNPDNGNLKLTGTEGTLQTPLKYYPTDLVCVWLITVPEGKRVELSFEKFDISPIGCSDFVQIFDGETNKSRTLEEYCGDSVIREVQSTGRHMLVRFNSDSEPDVLRTGFKASFKAISKLKSLAIVVAIVSSLMVIVIAVVCFMVYKRTRSNKRRGAGVERIPMAPAPTTSRTSLPTQSGANESSPRVDYAPVSTNPEQSAHLLSNH</sequence>
<feature type="domain" description="CUB" evidence="6">
    <location>
        <begin position="672"/>
        <end position="772"/>
    </location>
</feature>
<dbReference type="PANTHER" id="PTHR24251">
    <property type="entry name" value="OVOCHYMASE-RELATED"/>
    <property type="match status" value="1"/>
</dbReference>
<comment type="caution">
    <text evidence="3">Lacks conserved residue(s) required for the propagation of feature annotation.</text>
</comment>
<keyword evidence="8" id="KW-1185">Reference proteome</keyword>
<evidence type="ECO:0000313" key="7">
    <source>
        <dbReference type="EMBL" id="RMX49891.1"/>
    </source>
</evidence>
<feature type="domain" description="CUB" evidence="6">
    <location>
        <begin position="531"/>
        <end position="664"/>
    </location>
</feature>
<evidence type="ECO:0000256" key="2">
    <source>
        <dbReference type="ARBA" id="ARBA00023157"/>
    </source>
</evidence>
<keyword evidence="5" id="KW-0472">Membrane</keyword>
<keyword evidence="5" id="KW-1133">Transmembrane helix</keyword>
<feature type="region of interest" description="Disordered" evidence="4">
    <location>
        <begin position="1595"/>
        <end position="1647"/>
    </location>
</feature>
<feature type="domain" description="CUB" evidence="6">
    <location>
        <begin position="1304"/>
        <end position="1423"/>
    </location>
</feature>
<reference evidence="7 8" key="1">
    <citation type="journal article" date="2018" name="Sci. Rep.">
        <title>Comparative analysis of the Pocillopora damicornis genome highlights role of immune system in coral evolution.</title>
        <authorList>
            <person name="Cunning R."/>
            <person name="Bay R.A."/>
            <person name="Gillette P."/>
            <person name="Baker A.C."/>
            <person name="Traylor-Knowles N."/>
        </authorList>
    </citation>
    <scope>NUCLEOTIDE SEQUENCE [LARGE SCALE GENOMIC DNA]</scope>
    <source>
        <strain evidence="7">RSMAS</strain>
        <tissue evidence="7">Whole animal</tissue>
    </source>
</reference>
<dbReference type="EMBL" id="RCHS01002033">
    <property type="protein sequence ID" value="RMX49891.1"/>
    <property type="molecule type" value="Genomic_DNA"/>
</dbReference>
<feature type="domain" description="CUB" evidence="6">
    <location>
        <begin position="258"/>
        <end position="375"/>
    </location>
</feature>
<dbReference type="FunFam" id="2.60.120.290:FF:000005">
    <property type="entry name" value="Procollagen C-endopeptidase enhancer 1"/>
    <property type="match status" value="6"/>
</dbReference>
<feature type="domain" description="CUB" evidence="6">
    <location>
        <begin position="1"/>
        <end position="102"/>
    </location>
</feature>
<feature type="compositionally biased region" description="Polar residues" evidence="4">
    <location>
        <begin position="1608"/>
        <end position="1625"/>
    </location>
</feature>
<feature type="domain" description="CUB" evidence="6">
    <location>
        <begin position="1177"/>
        <end position="1292"/>
    </location>
</feature>
<dbReference type="InterPro" id="IPR035914">
    <property type="entry name" value="Sperma_CUB_dom_sf"/>
</dbReference>
<comment type="caution">
    <text evidence="7">The sequence shown here is derived from an EMBL/GenBank/DDBJ whole genome shotgun (WGS) entry which is preliminary data.</text>
</comment>
<keyword evidence="5" id="KW-0812">Transmembrane</keyword>
<feature type="domain" description="CUB" evidence="6">
    <location>
        <begin position="1046"/>
        <end position="1168"/>
    </location>
</feature>
<keyword evidence="2" id="KW-1015">Disulfide bond</keyword>
<dbReference type="PROSITE" id="PS01180">
    <property type="entry name" value="CUB"/>
    <property type="match status" value="11"/>
</dbReference>
<evidence type="ECO:0000256" key="5">
    <source>
        <dbReference type="SAM" id="Phobius"/>
    </source>
</evidence>
<dbReference type="SMART" id="SM00042">
    <property type="entry name" value="CUB"/>
    <property type="match status" value="11"/>
</dbReference>
<dbReference type="SUPFAM" id="SSF49854">
    <property type="entry name" value="Spermadhesin, CUB domain"/>
    <property type="match status" value="11"/>
</dbReference>
<feature type="region of interest" description="Disordered" evidence="4">
    <location>
        <begin position="789"/>
        <end position="874"/>
    </location>
</feature>
<feature type="domain" description="CUB" evidence="6">
    <location>
        <begin position="111"/>
        <end position="247"/>
    </location>
</feature>
<dbReference type="Proteomes" id="UP000275408">
    <property type="component" value="Unassembled WGS sequence"/>
</dbReference>
<protein>
    <recommendedName>
        <fullName evidence="6">CUB domain-containing protein</fullName>
    </recommendedName>
</protein>
<accession>A0A3M6U8F1</accession>